<evidence type="ECO:0000256" key="4">
    <source>
        <dbReference type="ARBA" id="ARBA00022982"/>
    </source>
</evidence>
<feature type="domain" description="Cytochrome c" evidence="8">
    <location>
        <begin position="46"/>
        <end position="119"/>
    </location>
</feature>
<dbReference type="Gene3D" id="1.10.760.10">
    <property type="entry name" value="Cytochrome c-like domain"/>
    <property type="match status" value="1"/>
</dbReference>
<dbReference type="PROSITE" id="PS51007">
    <property type="entry name" value="CYTC"/>
    <property type="match status" value="1"/>
</dbReference>
<evidence type="ECO:0000259" key="8">
    <source>
        <dbReference type="PROSITE" id="PS51007"/>
    </source>
</evidence>
<name>A0ABR9QHN4_9BACI</name>
<proteinExistence type="predicted"/>
<dbReference type="NCBIfam" id="NF045773">
    <property type="entry name" value="cytochro_C550"/>
    <property type="match status" value="1"/>
</dbReference>
<keyword evidence="1" id="KW-0813">Transport</keyword>
<reference evidence="9 10" key="1">
    <citation type="submission" date="2020-10" db="EMBL/GenBank/DDBJ databases">
        <title>Bacillus sp. HD4P25, an endophyte from a halophyte.</title>
        <authorList>
            <person name="Sun J.-Q."/>
        </authorList>
    </citation>
    <scope>NUCLEOTIDE SEQUENCE [LARGE SCALE GENOMIC DNA]</scope>
    <source>
        <strain evidence="9 10">YIM 93174</strain>
    </source>
</reference>
<keyword evidence="2 6" id="KW-0349">Heme</keyword>
<dbReference type="InterPro" id="IPR009056">
    <property type="entry name" value="Cyt_c-like_dom"/>
</dbReference>
<accession>A0ABR9QHN4</accession>
<evidence type="ECO:0000256" key="6">
    <source>
        <dbReference type="PROSITE-ProRule" id="PRU00433"/>
    </source>
</evidence>
<dbReference type="InterPro" id="IPR012218">
    <property type="entry name" value="Cyt_c_BACSU-c550-type"/>
</dbReference>
<dbReference type="EMBL" id="JADCLJ010000019">
    <property type="protein sequence ID" value="MBE4908006.1"/>
    <property type="molecule type" value="Genomic_DNA"/>
</dbReference>
<dbReference type="InterPro" id="IPR036909">
    <property type="entry name" value="Cyt_c-like_dom_sf"/>
</dbReference>
<dbReference type="PANTHER" id="PTHR37823:SF2">
    <property type="entry name" value="CYTOCHROME C-550"/>
    <property type="match status" value="1"/>
</dbReference>
<dbReference type="RefSeq" id="WP_193535474.1">
    <property type="nucleotide sequence ID" value="NZ_JADCLJ010000019.1"/>
</dbReference>
<dbReference type="Proteomes" id="UP001516662">
    <property type="component" value="Unassembled WGS sequence"/>
</dbReference>
<keyword evidence="7" id="KW-0812">Transmembrane</keyword>
<dbReference type="PIRSF" id="PIRSF000025">
    <property type="entry name" value="Cytc_Bsub_c550"/>
    <property type="match status" value="1"/>
</dbReference>
<evidence type="ECO:0000256" key="1">
    <source>
        <dbReference type="ARBA" id="ARBA00022448"/>
    </source>
</evidence>
<evidence type="ECO:0000256" key="5">
    <source>
        <dbReference type="ARBA" id="ARBA00023004"/>
    </source>
</evidence>
<evidence type="ECO:0000256" key="2">
    <source>
        <dbReference type="ARBA" id="ARBA00022617"/>
    </source>
</evidence>
<dbReference type="InterPro" id="IPR054780">
    <property type="entry name" value="Cytochro_C550_firm"/>
</dbReference>
<keyword evidence="5 6" id="KW-0408">Iron</keyword>
<protein>
    <submittedName>
        <fullName evidence="9">Cytochrome c</fullName>
    </submittedName>
</protein>
<feature type="transmembrane region" description="Helical" evidence="7">
    <location>
        <begin position="6"/>
        <end position="28"/>
    </location>
</feature>
<gene>
    <name evidence="9" type="ORF">IMZ08_08070</name>
</gene>
<organism evidence="9 10">
    <name type="scientific">Litchfieldia luteola</name>
    <dbReference type="NCBI Taxonomy" id="682179"/>
    <lineage>
        <taxon>Bacteria</taxon>
        <taxon>Bacillati</taxon>
        <taxon>Bacillota</taxon>
        <taxon>Bacilli</taxon>
        <taxon>Bacillales</taxon>
        <taxon>Bacillaceae</taxon>
        <taxon>Litchfieldia</taxon>
    </lineage>
</organism>
<keyword evidence="10" id="KW-1185">Reference proteome</keyword>
<evidence type="ECO:0000313" key="10">
    <source>
        <dbReference type="Proteomes" id="UP001516662"/>
    </source>
</evidence>
<keyword evidence="3 6" id="KW-0479">Metal-binding</keyword>
<keyword evidence="4" id="KW-0249">Electron transport</keyword>
<evidence type="ECO:0000313" key="9">
    <source>
        <dbReference type="EMBL" id="MBE4908006.1"/>
    </source>
</evidence>
<comment type="caution">
    <text evidence="9">The sequence shown here is derived from an EMBL/GenBank/DDBJ whole genome shotgun (WGS) entry which is preliminary data.</text>
</comment>
<sequence length="119" mass="12677">MNRNPLIPFALIGILGLGLMFVLSFVGLNNMDEIASDGEEAPQSETAAASPEEIYQQQCLACHGADFNGGVGPALLGVGDRLSSEEIQDIIKNGKGIMQGGLVPNDKLEEFTAWLMEVK</sequence>
<dbReference type="SUPFAM" id="SSF46626">
    <property type="entry name" value="Cytochrome c"/>
    <property type="match status" value="1"/>
</dbReference>
<dbReference type="PANTHER" id="PTHR37823">
    <property type="entry name" value="CYTOCHROME C-553-LIKE"/>
    <property type="match status" value="1"/>
</dbReference>
<keyword evidence="7" id="KW-1133">Transmembrane helix</keyword>
<dbReference type="InterPro" id="IPR051811">
    <property type="entry name" value="Cytochrome_c550/c551-like"/>
</dbReference>
<dbReference type="Pfam" id="PF13442">
    <property type="entry name" value="Cytochrome_CBB3"/>
    <property type="match status" value="1"/>
</dbReference>
<keyword evidence="7" id="KW-0472">Membrane</keyword>
<evidence type="ECO:0000256" key="3">
    <source>
        <dbReference type="ARBA" id="ARBA00022723"/>
    </source>
</evidence>
<evidence type="ECO:0000256" key="7">
    <source>
        <dbReference type="SAM" id="Phobius"/>
    </source>
</evidence>